<evidence type="ECO:0000259" key="5">
    <source>
        <dbReference type="Pfam" id="PF05726"/>
    </source>
</evidence>
<dbReference type="Gene3D" id="2.60.120.10">
    <property type="entry name" value="Jelly Rolls"/>
    <property type="match status" value="2"/>
</dbReference>
<dbReference type="CDD" id="cd02247">
    <property type="entry name" value="cupin_pirin_C"/>
    <property type="match status" value="1"/>
</dbReference>
<evidence type="ECO:0000256" key="2">
    <source>
        <dbReference type="RuleBase" id="RU003457"/>
    </source>
</evidence>
<dbReference type="InterPro" id="IPR012093">
    <property type="entry name" value="Pirin"/>
</dbReference>
<dbReference type="SUPFAM" id="SSF51182">
    <property type="entry name" value="RmlC-like cupins"/>
    <property type="match status" value="1"/>
</dbReference>
<name>A0AAW1TBZ5_9CHLO</name>
<dbReference type="Pfam" id="PF02678">
    <property type="entry name" value="Pirin"/>
    <property type="match status" value="1"/>
</dbReference>
<keyword evidence="3" id="KW-0812">Transmembrane</keyword>
<reference evidence="6 7" key="1">
    <citation type="journal article" date="2024" name="Nat. Commun.">
        <title>Phylogenomics reveals the evolutionary origins of lichenization in chlorophyte algae.</title>
        <authorList>
            <person name="Puginier C."/>
            <person name="Libourel C."/>
            <person name="Otte J."/>
            <person name="Skaloud P."/>
            <person name="Haon M."/>
            <person name="Grisel S."/>
            <person name="Petersen M."/>
            <person name="Berrin J.G."/>
            <person name="Delaux P.M."/>
            <person name="Dal Grande F."/>
            <person name="Keller J."/>
        </authorList>
    </citation>
    <scope>NUCLEOTIDE SEQUENCE [LARGE SCALE GENOMIC DNA]</scope>
    <source>
        <strain evidence="6 7">SAG 2523</strain>
    </source>
</reference>
<comment type="similarity">
    <text evidence="1 2">Belongs to the pirin family.</text>
</comment>
<organism evidence="6 7">
    <name type="scientific">Apatococcus fuscideae</name>
    <dbReference type="NCBI Taxonomy" id="2026836"/>
    <lineage>
        <taxon>Eukaryota</taxon>
        <taxon>Viridiplantae</taxon>
        <taxon>Chlorophyta</taxon>
        <taxon>core chlorophytes</taxon>
        <taxon>Trebouxiophyceae</taxon>
        <taxon>Chlorellales</taxon>
        <taxon>Chlorellaceae</taxon>
        <taxon>Apatococcus</taxon>
    </lineage>
</organism>
<dbReference type="Pfam" id="PF05726">
    <property type="entry name" value="Pirin_C"/>
    <property type="match status" value="1"/>
</dbReference>
<protein>
    <recommendedName>
        <fullName evidence="8">Pirin</fullName>
    </recommendedName>
</protein>
<feature type="domain" description="Pirin N-terminal" evidence="4">
    <location>
        <begin position="212"/>
        <end position="310"/>
    </location>
</feature>
<gene>
    <name evidence="6" type="ORF">WJX84_006325</name>
</gene>
<evidence type="ECO:0000313" key="6">
    <source>
        <dbReference type="EMBL" id="KAK9867342.1"/>
    </source>
</evidence>
<proteinExistence type="inferred from homology"/>
<dbReference type="InterPro" id="IPR008778">
    <property type="entry name" value="Pirin_C_dom"/>
</dbReference>
<comment type="caution">
    <text evidence="6">The sequence shown here is derived from an EMBL/GenBank/DDBJ whole genome shotgun (WGS) entry which is preliminary data.</text>
</comment>
<dbReference type="AlphaFoldDB" id="A0AAW1TBZ5"/>
<dbReference type="InterPro" id="IPR011051">
    <property type="entry name" value="RmlC_Cupin_sf"/>
</dbReference>
<evidence type="ECO:0000259" key="4">
    <source>
        <dbReference type="Pfam" id="PF02678"/>
    </source>
</evidence>
<dbReference type="PANTHER" id="PTHR13903:SF8">
    <property type="entry name" value="PIRIN"/>
    <property type="match status" value="1"/>
</dbReference>
<dbReference type="PANTHER" id="PTHR13903">
    <property type="entry name" value="PIRIN-RELATED"/>
    <property type="match status" value="1"/>
</dbReference>
<dbReference type="CDD" id="cd02909">
    <property type="entry name" value="cupin_pirin_N"/>
    <property type="match status" value="1"/>
</dbReference>
<sequence length="474" mass="51548">MTILFLGIATNAGPLCAQRAPQEAASGAQAELVAPSKHEPFLLYAHKQALYLLPSNAASFSRTAYASHCSQVGARCEGSRKPDIWQTSTPYFLEEYSSLQSSGSIARFLSKTNVRPLILVLLLVAGLTTLILYRVVPCPPGPVIFARPSASTDLPVVTPRSRLLSRPTKNFVQIRTKLNTATSASMPAVPGTLRQVSKVVQGTKQMEGAGTRICRTIGTPALRNLDPFLMLDELKCPADQASAGFPDHPHRGFETCSIMLSGEMEHYDSVGNHGIIGPGGVQWMTAGRGLVHSEMPHVKDGMMWGFQLWINLPAKDKMVKPRYQDYQANEIPSVSKDGATVRVMAGESLGTAGPIKLRNPGFLLDVKLQKGGHFVQPVAAEWTSFAYVCQGSGSLGSTHAQIEQTHVFGQGDYVEATTEAEEGMRFLLLAGRPIGEPIVQYGPFVMNTQQEIQQAFHDFQSGRLQSKDDNPWVE</sequence>
<evidence type="ECO:0000313" key="7">
    <source>
        <dbReference type="Proteomes" id="UP001485043"/>
    </source>
</evidence>
<accession>A0AAW1TBZ5</accession>
<dbReference type="InterPro" id="IPR003829">
    <property type="entry name" value="Pirin_N_dom"/>
</dbReference>
<dbReference type="EMBL" id="JALJOV010000093">
    <property type="protein sequence ID" value="KAK9867342.1"/>
    <property type="molecule type" value="Genomic_DNA"/>
</dbReference>
<feature type="transmembrane region" description="Helical" evidence="3">
    <location>
        <begin position="117"/>
        <end position="136"/>
    </location>
</feature>
<evidence type="ECO:0008006" key="8">
    <source>
        <dbReference type="Google" id="ProtNLM"/>
    </source>
</evidence>
<dbReference type="InterPro" id="IPR014710">
    <property type="entry name" value="RmlC-like_jellyroll"/>
</dbReference>
<feature type="domain" description="Pirin C-terminal" evidence="5">
    <location>
        <begin position="364"/>
        <end position="464"/>
    </location>
</feature>
<keyword evidence="7" id="KW-1185">Reference proteome</keyword>
<dbReference type="Proteomes" id="UP001485043">
    <property type="component" value="Unassembled WGS sequence"/>
</dbReference>
<evidence type="ECO:0000256" key="3">
    <source>
        <dbReference type="SAM" id="Phobius"/>
    </source>
</evidence>
<keyword evidence="3" id="KW-0472">Membrane</keyword>
<keyword evidence="3" id="KW-1133">Transmembrane helix</keyword>
<evidence type="ECO:0000256" key="1">
    <source>
        <dbReference type="ARBA" id="ARBA00008416"/>
    </source>
</evidence>